<organism evidence="1 2">
    <name type="scientific">Westerdykella ornata</name>
    <dbReference type="NCBI Taxonomy" id="318751"/>
    <lineage>
        <taxon>Eukaryota</taxon>
        <taxon>Fungi</taxon>
        <taxon>Dikarya</taxon>
        <taxon>Ascomycota</taxon>
        <taxon>Pezizomycotina</taxon>
        <taxon>Dothideomycetes</taxon>
        <taxon>Pleosporomycetidae</taxon>
        <taxon>Pleosporales</taxon>
        <taxon>Sporormiaceae</taxon>
        <taxon>Westerdykella</taxon>
    </lineage>
</organism>
<accession>A0A6A6JW08</accession>
<name>A0A6A6JW08_WESOR</name>
<dbReference type="AlphaFoldDB" id="A0A6A6JW08"/>
<evidence type="ECO:0000313" key="1">
    <source>
        <dbReference type="EMBL" id="KAF2280800.1"/>
    </source>
</evidence>
<dbReference type="GeneID" id="54553678"/>
<dbReference type="EMBL" id="ML986484">
    <property type="protein sequence ID" value="KAF2280800.1"/>
    <property type="molecule type" value="Genomic_DNA"/>
</dbReference>
<protein>
    <submittedName>
        <fullName evidence="1">Uncharacterized protein</fullName>
    </submittedName>
</protein>
<dbReference type="Proteomes" id="UP000800097">
    <property type="component" value="Unassembled WGS sequence"/>
</dbReference>
<keyword evidence="2" id="KW-1185">Reference proteome</keyword>
<sequence>MTIGLDTRQWAKRGPCISAPGIQRPGYLYSLKDVAVPLATLPDFSYFAAFTPLSNGSAKQLPTRDEDFDMRLYNKANWISSMLRSRGLRSSYVSTTFRKVHLRWGEKLLQTRHFSIPDSGGPQMVSDMSSLQEEHRNILKILESTPVRSLQDLAHSRGQEFQVRGPRDFETIL</sequence>
<dbReference type="RefSeq" id="XP_033658337.1">
    <property type="nucleotide sequence ID" value="XM_033800503.1"/>
</dbReference>
<reference evidence="1" key="1">
    <citation type="journal article" date="2020" name="Stud. Mycol.">
        <title>101 Dothideomycetes genomes: a test case for predicting lifestyles and emergence of pathogens.</title>
        <authorList>
            <person name="Haridas S."/>
            <person name="Albert R."/>
            <person name="Binder M."/>
            <person name="Bloem J."/>
            <person name="Labutti K."/>
            <person name="Salamov A."/>
            <person name="Andreopoulos B."/>
            <person name="Baker S."/>
            <person name="Barry K."/>
            <person name="Bills G."/>
            <person name="Bluhm B."/>
            <person name="Cannon C."/>
            <person name="Castanera R."/>
            <person name="Culley D."/>
            <person name="Daum C."/>
            <person name="Ezra D."/>
            <person name="Gonzalez J."/>
            <person name="Henrissat B."/>
            <person name="Kuo A."/>
            <person name="Liang C."/>
            <person name="Lipzen A."/>
            <person name="Lutzoni F."/>
            <person name="Magnuson J."/>
            <person name="Mondo S."/>
            <person name="Nolan M."/>
            <person name="Ohm R."/>
            <person name="Pangilinan J."/>
            <person name="Park H.-J."/>
            <person name="Ramirez L."/>
            <person name="Alfaro M."/>
            <person name="Sun H."/>
            <person name="Tritt A."/>
            <person name="Yoshinaga Y."/>
            <person name="Zwiers L.-H."/>
            <person name="Turgeon B."/>
            <person name="Goodwin S."/>
            <person name="Spatafora J."/>
            <person name="Crous P."/>
            <person name="Grigoriev I."/>
        </authorList>
    </citation>
    <scope>NUCLEOTIDE SEQUENCE</scope>
    <source>
        <strain evidence="1">CBS 379.55</strain>
    </source>
</reference>
<gene>
    <name evidence="1" type="ORF">EI97DRAFT_454044</name>
</gene>
<evidence type="ECO:0000313" key="2">
    <source>
        <dbReference type="Proteomes" id="UP000800097"/>
    </source>
</evidence>
<proteinExistence type="predicted"/>